<dbReference type="Proteomes" id="UP000778578">
    <property type="component" value="Unassembled WGS sequence"/>
</dbReference>
<dbReference type="RefSeq" id="WP_222969580.1">
    <property type="nucleotide sequence ID" value="NZ_JAINZZ010000093.1"/>
</dbReference>
<organism evidence="1 2">
    <name type="scientific">Actinacidiphila acidipaludis</name>
    <dbReference type="NCBI Taxonomy" id="2873382"/>
    <lineage>
        <taxon>Bacteria</taxon>
        <taxon>Bacillati</taxon>
        <taxon>Actinomycetota</taxon>
        <taxon>Actinomycetes</taxon>
        <taxon>Kitasatosporales</taxon>
        <taxon>Streptomycetaceae</taxon>
        <taxon>Actinacidiphila</taxon>
    </lineage>
</organism>
<gene>
    <name evidence="1" type="ORF">K7862_35440</name>
</gene>
<proteinExistence type="predicted"/>
<name>A0ABS7QI88_9ACTN</name>
<evidence type="ECO:0000313" key="1">
    <source>
        <dbReference type="EMBL" id="MBY8882890.1"/>
    </source>
</evidence>
<accession>A0ABS7QI88</accession>
<dbReference type="EMBL" id="JAINZZ010000093">
    <property type="protein sequence ID" value="MBY8882890.1"/>
    <property type="molecule type" value="Genomic_DNA"/>
</dbReference>
<evidence type="ECO:0000313" key="2">
    <source>
        <dbReference type="Proteomes" id="UP000778578"/>
    </source>
</evidence>
<reference evidence="1 2" key="1">
    <citation type="submission" date="2021-08" db="EMBL/GenBank/DDBJ databases">
        <title>WGS of actinomycetes from Thailand.</title>
        <authorList>
            <person name="Thawai C."/>
        </authorList>
    </citation>
    <scope>NUCLEOTIDE SEQUENCE [LARGE SCALE GENOMIC DNA]</scope>
    <source>
        <strain evidence="1 2">PLK6-54</strain>
    </source>
</reference>
<sequence length="165" mass="18371">MATTDDSRRDALQLAQQTDQLVRVSGHQPLRAAVRWITRGRYGHRHGWPVIPEINAPWQDTGSPERDGWRMRAANLHGDRAFAVDYVTCKRCGLGWVEMPHTSPEYQRCGLAAAGLAALRTEHPGLSWHTLGGHFRDSIPFWTSVGTGVPGGYQQQATCSHISNF</sequence>
<evidence type="ECO:0008006" key="3">
    <source>
        <dbReference type="Google" id="ProtNLM"/>
    </source>
</evidence>
<keyword evidence="2" id="KW-1185">Reference proteome</keyword>
<comment type="caution">
    <text evidence="1">The sequence shown here is derived from an EMBL/GenBank/DDBJ whole genome shotgun (WGS) entry which is preliminary data.</text>
</comment>
<protein>
    <recommendedName>
        <fullName evidence="3">GNAT family N-acetyltransferase</fullName>
    </recommendedName>
</protein>